<protein>
    <submittedName>
        <fullName evidence="2">Bis(5'-nucleosyl)-tetraphosphatase, symmetrical</fullName>
    </submittedName>
</protein>
<gene>
    <name evidence="2" type="ORF">FVE85_7988</name>
</gene>
<dbReference type="Proteomes" id="UP000324585">
    <property type="component" value="Unassembled WGS sequence"/>
</dbReference>
<feature type="domain" description="Calcineurin-like phosphoesterase" evidence="1">
    <location>
        <begin position="45"/>
        <end position="252"/>
    </location>
</feature>
<keyword evidence="3" id="KW-1185">Reference proteome</keyword>
<evidence type="ECO:0000313" key="3">
    <source>
        <dbReference type="Proteomes" id="UP000324585"/>
    </source>
</evidence>
<dbReference type="OrthoDB" id="10267127at2759"/>
<dbReference type="GO" id="GO:0016791">
    <property type="term" value="F:phosphatase activity"/>
    <property type="evidence" value="ECO:0007669"/>
    <property type="project" value="TreeGrafter"/>
</dbReference>
<dbReference type="Gene3D" id="3.60.21.10">
    <property type="match status" value="1"/>
</dbReference>
<dbReference type="InterPro" id="IPR029052">
    <property type="entry name" value="Metallo-depent_PP-like"/>
</dbReference>
<dbReference type="GO" id="GO:0005737">
    <property type="term" value="C:cytoplasm"/>
    <property type="evidence" value="ECO:0007669"/>
    <property type="project" value="TreeGrafter"/>
</dbReference>
<dbReference type="PANTHER" id="PTHR42850">
    <property type="entry name" value="METALLOPHOSPHOESTERASE"/>
    <property type="match status" value="1"/>
</dbReference>
<dbReference type="CDD" id="cd00144">
    <property type="entry name" value="MPP_PPP_family"/>
    <property type="match status" value="1"/>
</dbReference>
<reference evidence="3" key="1">
    <citation type="journal article" date="2019" name="Nat. Commun.">
        <title>Expansion of phycobilisome linker gene families in mesophilic red algae.</title>
        <authorList>
            <person name="Lee J."/>
            <person name="Kim D."/>
            <person name="Bhattacharya D."/>
            <person name="Yoon H.S."/>
        </authorList>
    </citation>
    <scope>NUCLEOTIDE SEQUENCE [LARGE SCALE GENOMIC DNA]</scope>
    <source>
        <strain evidence="3">CCMP 1328</strain>
    </source>
</reference>
<dbReference type="EMBL" id="VRMN01000009">
    <property type="protein sequence ID" value="KAA8492481.1"/>
    <property type="molecule type" value="Genomic_DNA"/>
</dbReference>
<sequence length="324" mass="35585">MSTHPSRRPASNRSPRSLAALPLPLPLPLPPEVHVSVPQPLRSALVIGDVHGCAHELKLLLDKFYFSRQPCSRPERVIFVGDLVNKGPDSCACVRIAREIDAWCVRGNHEEVSLIAALSDRANKESLQASNEESQRSLPDKYGWTRGLSQSDLDWLCDLPLSISFKVMGHAEQFMVVHAGLVPGVSLAEQKLADLLRVRDVAQIHGSSESVQKQSPNWKAFETGGCNPRPWASVYSECAEPETPFILFGHDAKRGIQSYSHALGLDSGCVYGKQLSALALPQGPRPYEIVSVSAARIYEKPKVSRNLEDVVQVLSDLLVSDEKV</sequence>
<dbReference type="GO" id="GO:0000298">
    <property type="term" value="F:endopolyphosphatase activity"/>
    <property type="evidence" value="ECO:0007669"/>
    <property type="project" value="TreeGrafter"/>
</dbReference>
<comment type="caution">
    <text evidence="2">The sequence shown here is derived from an EMBL/GenBank/DDBJ whole genome shotgun (WGS) entry which is preliminary data.</text>
</comment>
<accession>A0A5J4YLW6</accession>
<evidence type="ECO:0000259" key="1">
    <source>
        <dbReference type="Pfam" id="PF00149"/>
    </source>
</evidence>
<dbReference type="PANTHER" id="PTHR42850:SF4">
    <property type="entry name" value="ZINC-DEPENDENT ENDOPOLYPHOSPHATASE"/>
    <property type="match status" value="1"/>
</dbReference>
<dbReference type="InterPro" id="IPR004843">
    <property type="entry name" value="Calcineurin-like_PHP"/>
</dbReference>
<dbReference type="Pfam" id="PF00149">
    <property type="entry name" value="Metallophos"/>
    <property type="match status" value="1"/>
</dbReference>
<evidence type="ECO:0000313" key="2">
    <source>
        <dbReference type="EMBL" id="KAA8492481.1"/>
    </source>
</evidence>
<dbReference type="AlphaFoldDB" id="A0A5J4YLW6"/>
<name>A0A5J4YLW6_PORPP</name>
<dbReference type="GO" id="GO:0006798">
    <property type="term" value="P:polyphosphate catabolic process"/>
    <property type="evidence" value="ECO:0007669"/>
    <property type="project" value="TreeGrafter"/>
</dbReference>
<dbReference type="SUPFAM" id="SSF56300">
    <property type="entry name" value="Metallo-dependent phosphatases"/>
    <property type="match status" value="1"/>
</dbReference>
<dbReference type="InterPro" id="IPR050126">
    <property type="entry name" value="Ap4A_hydrolase"/>
</dbReference>
<dbReference type="OMA" id="CLYGHQL"/>
<proteinExistence type="predicted"/>
<organism evidence="2 3">
    <name type="scientific">Porphyridium purpureum</name>
    <name type="common">Red alga</name>
    <name type="synonym">Porphyridium cruentum</name>
    <dbReference type="NCBI Taxonomy" id="35688"/>
    <lineage>
        <taxon>Eukaryota</taxon>
        <taxon>Rhodophyta</taxon>
        <taxon>Bangiophyceae</taxon>
        <taxon>Porphyridiales</taxon>
        <taxon>Porphyridiaceae</taxon>
        <taxon>Porphyridium</taxon>
    </lineage>
</organism>